<feature type="compositionally biased region" description="Low complexity" evidence="1">
    <location>
        <begin position="45"/>
        <end position="64"/>
    </location>
</feature>
<evidence type="ECO:0000313" key="3">
    <source>
        <dbReference type="Proteomes" id="UP000325081"/>
    </source>
</evidence>
<comment type="caution">
    <text evidence="2">The sequence shown here is derived from an EMBL/GenBank/DDBJ whole genome shotgun (WGS) entry which is preliminary data.</text>
</comment>
<dbReference type="AlphaFoldDB" id="A0A5A7R1T3"/>
<name>A0A5A7R1T3_STRAF</name>
<sequence>MKENPVHRCQKQSFKLKNAALPCQSIVMLSSLPLSARSPNRPLHTTETTPFRHPRTTPHLPASLLHHRRPSSSRAPGCRYAQAACCSSGSLIAISFRLLPPPADDSGRRSFKLSSQSSYMTFFQTPRRLSSSWKTTSSLKCNGRHSLGCGIGDLLQILIRVPLKEEFHQQLGQLGVAETERALYERAFRLPTTPSNSTSHLTRGRRFCHLPPPQHIQLLLQRRRPRQPAAVLDRLQHLLQILPPHHELHPPILRRRHLAAGEPPYRLQDIIARRRFLTSSRSRESETSPRRRSLVLRKLRLHYRLLFSNSYVRLQLQFANNCKHFSAVSD</sequence>
<protein>
    <submittedName>
        <fullName evidence="2">PLAC8 family protein</fullName>
    </submittedName>
</protein>
<evidence type="ECO:0000256" key="1">
    <source>
        <dbReference type="SAM" id="MobiDB-lite"/>
    </source>
</evidence>
<reference evidence="3" key="1">
    <citation type="journal article" date="2019" name="Curr. Biol.">
        <title>Genome Sequence of Striga asiatica Provides Insight into the Evolution of Plant Parasitism.</title>
        <authorList>
            <person name="Yoshida S."/>
            <person name="Kim S."/>
            <person name="Wafula E.K."/>
            <person name="Tanskanen J."/>
            <person name="Kim Y.M."/>
            <person name="Honaas L."/>
            <person name="Yang Z."/>
            <person name="Spallek T."/>
            <person name="Conn C.E."/>
            <person name="Ichihashi Y."/>
            <person name="Cheong K."/>
            <person name="Cui S."/>
            <person name="Der J.P."/>
            <person name="Gundlach H."/>
            <person name="Jiao Y."/>
            <person name="Hori C."/>
            <person name="Ishida J.K."/>
            <person name="Kasahara H."/>
            <person name="Kiba T."/>
            <person name="Kim M.S."/>
            <person name="Koo N."/>
            <person name="Laohavisit A."/>
            <person name="Lee Y.H."/>
            <person name="Lumba S."/>
            <person name="McCourt P."/>
            <person name="Mortimer J.C."/>
            <person name="Mutuku J.M."/>
            <person name="Nomura T."/>
            <person name="Sasaki-Sekimoto Y."/>
            <person name="Seto Y."/>
            <person name="Wang Y."/>
            <person name="Wakatake T."/>
            <person name="Sakakibara H."/>
            <person name="Demura T."/>
            <person name="Yamaguchi S."/>
            <person name="Yoneyama K."/>
            <person name="Manabe R.I."/>
            <person name="Nelson D.C."/>
            <person name="Schulman A.H."/>
            <person name="Timko M.P."/>
            <person name="dePamphilis C.W."/>
            <person name="Choi D."/>
            <person name="Shirasu K."/>
        </authorList>
    </citation>
    <scope>NUCLEOTIDE SEQUENCE [LARGE SCALE GENOMIC DNA]</scope>
    <source>
        <strain evidence="3">cv. UVA1</strain>
    </source>
</reference>
<dbReference type="EMBL" id="BKCP01009181">
    <property type="protein sequence ID" value="GER50221.1"/>
    <property type="molecule type" value="Genomic_DNA"/>
</dbReference>
<accession>A0A5A7R1T3</accession>
<dbReference type="Proteomes" id="UP000325081">
    <property type="component" value="Unassembled WGS sequence"/>
</dbReference>
<proteinExistence type="predicted"/>
<keyword evidence="3" id="KW-1185">Reference proteome</keyword>
<feature type="region of interest" description="Disordered" evidence="1">
    <location>
        <begin position="37"/>
        <end position="71"/>
    </location>
</feature>
<organism evidence="2 3">
    <name type="scientific">Striga asiatica</name>
    <name type="common">Asiatic witchweed</name>
    <name type="synonym">Buchnera asiatica</name>
    <dbReference type="NCBI Taxonomy" id="4170"/>
    <lineage>
        <taxon>Eukaryota</taxon>
        <taxon>Viridiplantae</taxon>
        <taxon>Streptophyta</taxon>
        <taxon>Embryophyta</taxon>
        <taxon>Tracheophyta</taxon>
        <taxon>Spermatophyta</taxon>
        <taxon>Magnoliopsida</taxon>
        <taxon>eudicotyledons</taxon>
        <taxon>Gunneridae</taxon>
        <taxon>Pentapetalae</taxon>
        <taxon>asterids</taxon>
        <taxon>lamiids</taxon>
        <taxon>Lamiales</taxon>
        <taxon>Orobanchaceae</taxon>
        <taxon>Buchnereae</taxon>
        <taxon>Striga</taxon>
    </lineage>
</organism>
<gene>
    <name evidence="2" type="ORF">STAS_27531</name>
</gene>
<evidence type="ECO:0000313" key="2">
    <source>
        <dbReference type="EMBL" id="GER50221.1"/>
    </source>
</evidence>